<proteinExistence type="predicted"/>
<organism evidence="1 2">
    <name type="scientific">Dermacentor silvarum</name>
    <name type="common">Tick</name>
    <dbReference type="NCBI Taxonomy" id="543639"/>
    <lineage>
        <taxon>Eukaryota</taxon>
        <taxon>Metazoa</taxon>
        <taxon>Ecdysozoa</taxon>
        <taxon>Arthropoda</taxon>
        <taxon>Chelicerata</taxon>
        <taxon>Arachnida</taxon>
        <taxon>Acari</taxon>
        <taxon>Parasitiformes</taxon>
        <taxon>Ixodida</taxon>
        <taxon>Ixodoidea</taxon>
        <taxon>Ixodidae</taxon>
        <taxon>Rhipicephalinae</taxon>
        <taxon>Dermacentor</taxon>
    </lineage>
</organism>
<comment type="caution">
    <text evidence="1">The sequence shown here is derived from an EMBL/GenBank/DDBJ whole genome shotgun (WGS) entry which is preliminary data.</text>
</comment>
<reference evidence="1" key="1">
    <citation type="submission" date="2020-05" db="EMBL/GenBank/DDBJ databases">
        <title>Large-scale comparative analyses of tick genomes elucidate their genetic diversity and vector capacities.</title>
        <authorList>
            <person name="Jia N."/>
            <person name="Wang J."/>
            <person name="Shi W."/>
            <person name="Du L."/>
            <person name="Sun Y."/>
            <person name="Zhan W."/>
            <person name="Jiang J."/>
            <person name="Wang Q."/>
            <person name="Zhang B."/>
            <person name="Ji P."/>
            <person name="Sakyi L.B."/>
            <person name="Cui X."/>
            <person name="Yuan T."/>
            <person name="Jiang B."/>
            <person name="Yang W."/>
            <person name="Lam T.T.-Y."/>
            <person name="Chang Q."/>
            <person name="Ding S."/>
            <person name="Wang X."/>
            <person name="Zhu J."/>
            <person name="Ruan X."/>
            <person name="Zhao L."/>
            <person name="Wei J."/>
            <person name="Que T."/>
            <person name="Du C."/>
            <person name="Cheng J."/>
            <person name="Dai P."/>
            <person name="Han X."/>
            <person name="Huang E."/>
            <person name="Gao Y."/>
            <person name="Liu J."/>
            <person name="Shao H."/>
            <person name="Ye R."/>
            <person name="Li L."/>
            <person name="Wei W."/>
            <person name="Wang X."/>
            <person name="Wang C."/>
            <person name="Yang T."/>
            <person name="Huo Q."/>
            <person name="Li W."/>
            <person name="Guo W."/>
            <person name="Chen H."/>
            <person name="Zhou L."/>
            <person name="Ni X."/>
            <person name="Tian J."/>
            <person name="Zhou Y."/>
            <person name="Sheng Y."/>
            <person name="Liu T."/>
            <person name="Pan Y."/>
            <person name="Xia L."/>
            <person name="Li J."/>
            <person name="Zhao F."/>
            <person name="Cao W."/>
        </authorList>
    </citation>
    <scope>NUCLEOTIDE SEQUENCE</scope>
    <source>
        <strain evidence="1">Dsil-2018</strain>
    </source>
</reference>
<keyword evidence="2" id="KW-1185">Reference proteome</keyword>
<evidence type="ECO:0000313" key="2">
    <source>
        <dbReference type="Proteomes" id="UP000821865"/>
    </source>
</evidence>
<dbReference type="EMBL" id="CM023475">
    <property type="protein sequence ID" value="KAH7945928.1"/>
    <property type="molecule type" value="Genomic_DNA"/>
</dbReference>
<accession>A0ACB8CLR8</accession>
<name>A0ACB8CLR8_DERSI</name>
<gene>
    <name evidence="1" type="ORF">HPB49_017091</name>
</gene>
<evidence type="ECO:0000313" key="1">
    <source>
        <dbReference type="EMBL" id="KAH7945928.1"/>
    </source>
</evidence>
<sequence length="654" mass="72158">MIVVALLASLRGGTRTRIITACDSPACLAHSKAFEGVLNYSVDPCVDMDAFVCSKGAGYHTAGWRTPPSLVAHVIRQYELQIVELFLHGNTKFAASKIVTDFLLECTNTHKTPQGLDAFIDIFNLVPVPWPFEYSTTAELHPLEAVLTLSIMFGVDTWFRAYIGNSRQMTSGANSTPALFIEPSLWLSFLRTVGDRRELYFEELHRLYNATLPDDDEKADLLATEKGVLHILHNARTKGPPAGPAVATVVKIAAFVSNSTVSNWLEPVSIAPGGSTADETMLVSLEDVRVLRAVDALLSTYSVSALTQHLSWWLVQILTVIGWSQGFYVIAGSQAAAAAGTSVECYSIAASKFGLLMASESAVSLFAREARLEADSFFKNLTASLVHAVDKTPWLTTDTKAAILRRLRQLEVCVWPPDVGRSDEVLWQLYSDFCLSNCERGGGRTTAKLSMFSASTAATAAHPALIDYWLFTSTMLWRKTRDQYEEMQLRWQGDALEVVRYEPWNNRLRVSHAALRSAEMLPANFAGLGAAFLAHVLLMLMPPDPSIDDGIIPAPWTDIASLARRAEDLQCDPELFDNFADVAALGFAWHALKASTGQLRSGLTSSLTPETFLAIRDANGHEHMYTGDQLFFLTYCLSRYIKRIHLAQLRQHSI</sequence>
<protein>
    <submittedName>
        <fullName evidence="1">Uncharacterized protein</fullName>
    </submittedName>
</protein>
<dbReference type="Proteomes" id="UP000821865">
    <property type="component" value="Chromosome 6"/>
</dbReference>